<dbReference type="EMBL" id="PFAX01000029">
    <property type="protein sequence ID" value="PIR90288.1"/>
    <property type="molecule type" value="Genomic_DNA"/>
</dbReference>
<proteinExistence type="predicted"/>
<keyword evidence="1" id="KW-0812">Transmembrane</keyword>
<evidence type="ECO:0000313" key="3">
    <source>
        <dbReference type="Proteomes" id="UP000230132"/>
    </source>
</evidence>
<name>A0A2H0UU18_9BACT</name>
<sequence length="109" mass="11985">MVFGFLSPLMGLNLFKEKEMKAIKAIIIGLITLSVIGALSGVGGLLLEDQVEEIAALPFYGQGGWLEELSFPVFMFCLENWEGIFAVALTTTMMSIIVLALAMKWRRPS</sequence>
<organism evidence="2 3">
    <name type="scientific">bacterium (Candidatus Gribaldobacteria) CG10_big_fil_rev_8_21_14_0_10_37_21</name>
    <dbReference type="NCBI Taxonomy" id="2014275"/>
    <lineage>
        <taxon>Bacteria</taxon>
        <taxon>Candidatus Gribaldobacteria</taxon>
    </lineage>
</organism>
<keyword evidence="1" id="KW-1133">Transmembrane helix</keyword>
<feature type="transmembrane region" description="Helical" evidence="1">
    <location>
        <begin position="25"/>
        <end position="47"/>
    </location>
</feature>
<accession>A0A2H0UU18</accession>
<gene>
    <name evidence="2" type="ORF">COU05_02640</name>
</gene>
<evidence type="ECO:0000313" key="2">
    <source>
        <dbReference type="EMBL" id="PIR90288.1"/>
    </source>
</evidence>
<comment type="caution">
    <text evidence="2">The sequence shown here is derived from an EMBL/GenBank/DDBJ whole genome shotgun (WGS) entry which is preliminary data.</text>
</comment>
<dbReference type="Proteomes" id="UP000230132">
    <property type="component" value="Unassembled WGS sequence"/>
</dbReference>
<dbReference type="AlphaFoldDB" id="A0A2H0UU18"/>
<keyword evidence="1" id="KW-0472">Membrane</keyword>
<reference evidence="3" key="1">
    <citation type="submission" date="2017-09" db="EMBL/GenBank/DDBJ databases">
        <title>Depth-based differentiation of microbial function through sediment-hosted aquifers and enrichment of novel symbionts in the deep terrestrial subsurface.</title>
        <authorList>
            <person name="Probst A.J."/>
            <person name="Ladd B."/>
            <person name="Jarett J.K."/>
            <person name="Geller-Mcgrath D.E."/>
            <person name="Sieber C.M.K."/>
            <person name="Emerson J.B."/>
            <person name="Anantharaman K."/>
            <person name="Thomas B.C."/>
            <person name="Malmstrom R."/>
            <person name="Stieglmeier M."/>
            <person name="Klingl A."/>
            <person name="Woyke T."/>
            <person name="Ryan C.M."/>
            <person name="Banfield J.F."/>
        </authorList>
    </citation>
    <scope>NUCLEOTIDE SEQUENCE [LARGE SCALE GENOMIC DNA]</scope>
</reference>
<evidence type="ECO:0000256" key="1">
    <source>
        <dbReference type="SAM" id="Phobius"/>
    </source>
</evidence>
<protein>
    <submittedName>
        <fullName evidence="2">Uncharacterized protein</fullName>
    </submittedName>
</protein>
<feature type="transmembrane region" description="Helical" evidence="1">
    <location>
        <begin position="83"/>
        <end position="103"/>
    </location>
</feature>